<dbReference type="InterPro" id="IPR044925">
    <property type="entry name" value="His-Me_finger_sf"/>
</dbReference>
<reference evidence="2 3" key="1">
    <citation type="journal article" date="2008" name="Virology">
        <title>Genome sequence of the lytic bacteriophage P1201 from Corynebacterium glutamicum NCHU 87078: Evolutionary relationships to phages from Corynebacterineae.</title>
        <authorList>
            <person name="Chen C.L."/>
            <person name="Pan T.Y."/>
            <person name="Kan S.C."/>
            <person name="Kuan Y.C."/>
            <person name="Hong L.Y."/>
            <person name="Chiu K.R."/>
            <person name="Sheu C.S."/>
            <person name="Yang J.S."/>
            <person name="Hsu W.H."/>
            <person name="Hu H.Y."/>
        </authorList>
    </citation>
    <scope>NUCLEOTIDE SEQUENCE</scope>
</reference>
<evidence type="ECO:0000259" key="1">
    <source>
        <dbReference type="Pfam" id="PF07463"/>
    </source>
</evidence>
<sequence length="57" mass="6790">MEEWKDINGYEGYYQVSNYGRVRSLDRVVPHAKGELSRHHQARKQLLDESDALQEWT</sequence>
<dbReference type="InterPro" id="IPR010902">
    <property type="entry name" value="NUMOD4"/>
</dbReference>
<accession>A7IY95</accession>
<dbReference type="OrthoDB" id="21336at10239"/>
<dbReference type="SUPFAM" id="SSF54060">
    <property type="entry name" value="His-Me finger endonucleases"/>
    <property type="match status" value="1"/>
</dbReference>
<keyword evidence="3" id="KW-1185">Reference proteome</keyword>
<name>A7IY95_9CAUD</name>
<dbReference type="Pfam" id="PF07463">
    <property type="entry name" value="NUMOD4"/>
    <property type="match status" value="1"/>
</dbReference>
<feature type="domain" description="NUMOD4" evidence="1">
    <location>
        <begin position="2"/>
        <end position="30"/>
    </location>
</feature>
<protein>
    <submittedName>
        <fullName evidence="2">Putative endodeoxyribonuclease</fullName>
    </submittedName>
</protein>
<evidence type="ECO:0000313" key="3">
    <source>
        <dbReference type="Proteomes" id="UP000002414"/>
    </source>
</evidence>
<dbReference type="KEGG" id="vg:5745480"/>
<dbReference type="EMBL" id="DQ499600">
    <property type="protein sequence ID" value="ABF57478.1"/>
    <property type="molecule type" value="Genomic_DNA"/>
</dbReference>
<dbReference type="RefSeq" id="YP_001468926.1">
    <property type="nucleotide sequence ID" value="NC_009816.1"/>
</dbReference>
<dbReference type="GeneID" id="5745480"/>
<proteinExistence type="predicted"/>
<dbReference type="GO" id="GO:0016788">
    <property type="term" value="F:hydrolase activity, acting on ester bonds"/>
    <property type="evidence" value="ECO:0007669"/>
    <property type="project" value="InterPro"/>
</dbReference>
<dbReference type="Gene3D" id="3.90.75.20">
    <property type="match status" value="1"/>
</dbReference>
<dbReference type="Proteomes" id="UP000002414">
    <property type="component" value="Segment"/>
</dbReference>
<evidence type="ECO:0000313" key="2">
    <source>
        <dbReference type="EMBL" id="ABF57478.1"/>
    </source>
</evidence>
<organism evidence="2 3">
    <name type="scientific">Corynebacterium phage P1201</name>
    <dbReference type="NCBI Taxonomy" id="384848"/>
    <lineage>
        <taxon>Viruses</taxon>
        <taxon>Duplodnaviria</taxon>
        <taxon>Heunggongvirae</taxon>
        <taxon>Uroviricota</taxon>
        <taxon>Caudoviricetes</taxon>
        <taxon>Zierdtviridae</taxon>
        <taxon>Toshachvirinae</taxon>
        <taxon>Chunghsingvirus</taxon>
        <taxon>Chunghsingvirus P1201</taxon>
        <taxon>Corynebacterium virus P1201</taxon>
    </lineage>
</organism>